<evidence type="ECO:0000256" key="1">
    <source>
        <dbReference type="SAM" id="MobiDB-lite"/>
    </source>
</evidence>
<dbReference type="AlphaFoldDB" id="A0A6J0NW07"/>
<dbReference type="Proteomes" id="UP000504610">
    <property type="component" value="Chromosome 5"/>
</dbReference>
<dbReference type="PANTHER" id="PTHR34059:SF11">
    <property type="entry name" value="COTTON FIBER PROTEIN"/>
    <property type="match status" value="1"/>
</dbReference>
<evidence type="ECO:0000313" key="4">
    <source>
        <dbReference type="RefSeq" id="XP_018488326.1"/>
    </source>
</evidence>
<feature type="compositionally biased region" description="Pro residues" evidence="1">
    <location>
        <begin position="258"/>
        <end position="267"/>
    </location>
</feature>
<protein>
    <submittedName>
        <fullName evidence="4">Uncharacterized protein LOC108858986</fullName>
    </submittedName>
</protein>
<proteinExistence type="predicted"/>
<feature type="region of interest" description="Disordered" evidence="1">
    <location>
        <begin position="247"/>
        <end position="271"/>
    </location>
</feature>
<keyword evidence="2" id="KW-1133">Transmembrane helix</keyword>
<feature type="compositionally biased region" description="Low complexity" evidence="1">
    <location>
        <begin position="248"/>
        <end position="257"/>
    </location>
</feature>
<keyword evidence="2" id="KW-0472">Membrane</keyword>
<feature type="transmembrane region" description="Helical" evidence="2">
    <location>
        <begin position="60"/>
        <end position="78"/>
    </location>
</feature>
<gene>
    <name evidence="4" type="primary">LOC108858986</name>
</gene>
<feature type="transmembrane region" description="Helical" evidence="2">
    <location>
        <begin position="27"/>
        <end position="48"/>
    </location>
</feature>
<sequence length="317" mass="34925">MPSPSPYTKRRSVAATPSVSPRSKGGFFYKSVLFALFLLALPLFPSQAPEFVGETVPTKLWELIHLLFVGITVAYGLFSRRSVESSLDSRMKSGAVDESSLSDESRLIHVSARASVAERESESFNQVQAWNSQCYQGRSKVVVVARPAYGLDGHVVHQPLGLPVRSLMSALRDNAAHEDSSCLQLQCRTIQSFPALSQVPNTGNKDKIPRKLALSLILRTDSHLLVLFLKSLNSNVDEPVKEKSLECSSRSSSLSLPSSPPLSPSPPDDTHSLILHSRHYSYGFLLEEDVRQVLEDELKGTDVRGGRTEIFSNKECT</sequence>
<dbReference type="GeneID" id="108858986"/>
<keyword evidence="3" id="KW-1185">Reference proteome</keyword>
<dbReference type="KEGG" id="rsz:108858986"/>
<evidence type="ECO:0000256" key="2">
    <source>
        <dbReference type="SAM" id="Phobius"/>
    </source>
</evidence>
<evidence type="ECO:0000313" key="3">
    <source>
        <dbReference type="Proteomes" id="UP000504610"/>
    </source>
</evidence>
<dbReference type="PANTHER" id="PTHR34059">
    <property type="entry name" value="EXPRESSED PROTEIN"/>
    <property type="match status" value="1"/>
</dbReference>
<organism evidence="3 4">
    <name type="scientific">Raphanus sativus</name>
    <name type="common">Radish</name>
    <name type="synonym">Raphanus raphanistrum var. sativus</name>
    <dbReference type="NCBI Taxonomy" id="3726"/>
    <lineage>
        <taxon>Eukaryota</taxon>
        <taxon>Viridiplantae</taxon>
        <taxon>Streptophyta</taxon>
        <taxon>Embryophyta</taxon>
        <taxon>Tracheophyta</taxon>
        <taxon>Spermatophyta</taxon>
        <taxon>Magnoliopsida</taxon>
        <taxon>eudicotyledons</taxon>
        <taxon>Gunneridae</taxon>
        <taxon>Pentapetalae</taxon>
        <taxon>rosids</taxon>
        <taxon>malvids</taxon>
        <taxon>Brassicales</taxon>
        <taxon>Brassicaceae</taxon>
        <taxon>Brassiceae</taxon>
        <taxon>Raphanus</taxon>
    </lineage>
</organism>
<reference evidence="4" key="2">
    <citation type="submission" date="2025-08" db="UniProtKB">
        <authorList>
            <consortium name="RefSeq"/>
        </authorList>
    </citation>
    <scope>IDENTIFICATION</scope>
    <source>
        <tissue evidence="4">Leaf</tissue>
    </source>
</reference>
<accession>A0A6J0NW07</accession>
<dbReference type="OrthoDB" id="1080706at2759"/>
<feature type="region of interest" description="Disordered" evidence="1">
    <location>
        <begin position="1"/>
        <end position="21"/>
    </location>
</feature>
<reference evidence="3" key="1">
    <citation type="journal article" date="2019" name="Database">
        <title>The radish genome database (RadishGD): an integrated information resource for radish genomics.</title>
        <authorList>
            <person name="Yu H.J."/>
            <person name="Baek S."/>
            <person name="Lee Y.J."/>
            <person name="Cho A."/>
            <person name="Mun J.H."/>
        </authorList>
    </citation>
    <scope>NUCLEOTIDE SEQUENCE [LARGE SCALE GENOMIC DNA]</scope>
    <source>
        <strain evidence="3">cv. WK10039</strain>
    </source>
</reference>
<keyword evidence="2" id="KW-0812">Transmembrane</keyword>
<name>A0A6J0NW07_RAPSA</name>
<dbReference type="RefSeq" id="XP_018488326.1">
    <property type="nucleotide sequence ID" value="XM_018632824.1"/>
</dbReference>